<keyword evidence="2" id="KW-1185">Reference proteome</keyword>
<dbReference type="OrthoDB" id="840060at2"/>
<gene>
    <name evidence="1" type="ORF">SAMN04488090_2368</name>
</gene>
<sequence length="75" mass="9158">MSITLLEYVKLILQKVSFDARLFEKELRKAIRQLIPAEVKELKMWCYAQFGKVYYRILRRCFATVRFRKLRLAQE</sequence>
<name>A0A1G9PXG3_9BACT</name>
<protein>
    <submittedName>
        <fullName evidence="1">Uncharacterized protein</fullName>
    </submittedName>
</protein>
<dbReference type="STRING" id="563176.SAMN04488090_2368"/>
<organism evidence="1 2">
    <name type="scientific">Siphonobacter aquaeclarae</name>
    <dbReference type="NCBI Taxonomy" id="563176"/>
    <lineage>
        <taxon>Bacteria</taxon>
        <taxon>Pseudomonadati</taxon>
        <taxon>Bacteroidota</taxon>
        <taxon>Cytophagia</taxon>
        <taxon>Cytophagales</taxon>
        <taxon>Cytophagaceae</taxon>
        <taxon>Siphonobacter</taxon>
    </lineage>
</organism>
<evidence type="ECO:0000313" key="1">
    <source>
        <dbReference type="EMBL" id="SDM03450.1"/>
    </source>
</evidence>
<proteinExistence type="predicted"/>
<dbReference type="Proteomes" id="UP000198901">
    <property type="component" value="Unassembled WGS sequence"/>
</dbReference>
<evidence type="ECO:0000313" key="2">
    <source>
        <dbReference type="Proteomes" id="UP000198901"/>
    </source>
</evidence>
<reference evidence="1 2" key="1">
    <citation type="submission" date="2016-10" db="EMBL/GenBank/DDBJ databases">
        <authorList>
            <person name="de Groot N.N."/>
        </authorList>
    </citation>
    <scope>NUCLEOTIDE SEQUENCE [LARGE SCALE GENOMIC DNA]</scope>
    <source>
        <strain evidence="1 2">DSM 21668</strain>
    </source>
</reference>
<dbReference type="EMBL" id="FNGS01000004">
    <property type="protein sequence ID" value="SDM03450.1"/>
    <property type="molecule type" value="Genomic_DNA"/>
</dbReference>
<dbReference type="RefSeq" id="WP_093202095.1">
    <property type="nucleotide sequence ID" value="NZ_FNGS01000004.1"/>
</dbReference>
<dbReference type="AlphaFoldDB" id="A0A1G9PXG3"/>
<accession>A0A1G9PXG3</accession>